<dbReference type="AlphaFoldDB" id="R7VG96"/>
<gene>
    <name evidence="1" type="ORF">CAPTEDRAFT_207904</name>
</gene>
<dbReference type="Proteomes" id="UP000014760">
    <property type="component" value="Unassembled WGS sequence"/>
</dbReference>
<reference evidence="2" key="3">
    <citation type="submission" date="2015-06" db="UniProtKB">
        <authorList>
            <consortium name="EnsemblMetazoa"/>
        </authorList>
    </citation>
    <scope>IDENTIFICATION</scope>
</reference>
<accession>R7VG96</accession>
<dbReference type="EMBL" id="KB292432">
    <property type="protein sequence ID" value="ELU17597.1"/>
    <property type="molecule type" value="Genomic_DNA"/>
</dbReference>
<evidence type="ECO:0000313" key="2">
    <source>
        <dbReference type="EnsemblMetazoa" id="CapteP207904"/>
    </source>
</evidence>
<evidence type="ECO:0000313" key="1">
    <source>
        <dbReference type="EMBL" id="ELU17597.1"/>
    </source>
</evidence>
<reference evidence="1 3" key="2">
    <citation type="journal article" date="2013" name="Nature">
        <title>Insights into bilaterian evolution from three spiralian genomes.</title>
        <authorList>
            <person name="Simakov O."/>
            <person name="Marletaz F."/>
            <person name="Cho S.J."/>
            <person name="Edsinger-Gonzales E."/>
            <person name="Havlak P."/>
            <person name="Hellsten U."/>
            <person name="Kuo D.H."/>
            <person name="Larsson T."/>
            <person name="Lv J."/>
            <person name="Arendt D."/>
            <person name="Savage R."/>
            <person name="Osoegawa K."/>
            <person name="de Jong P."/>
            <person name="Grimwood J."/>
            <person name="Chapman J.A."/>
            <person name="Shapiro H."/>
            <person name="Aerts A."/>
            <person name="Otillar R.P."/>
            <person name="Terry A.Y."/>
            <person name="Boore J.L."/>
            <person name="Grigoriev I.V."/>
            <person name="Lindberg D.R."/>
            <person name="Seaver E.C."/>
            <person name="Weisblat D.A."/>
            <person name="Putnam N.H."/>
            <person name="Rokhsar D.S."/>
        </authorList>
    </citation>
    <scope>NUCLEOTIDE SEQUENCE</scope>
    <source>
        <strain evidence="1 3">I ESC-2004</strain>
    </source>
</reference>
<dbReference type="EnsemblMetazoa" id="CapteT207904">
    <property type="protein sequence ID" value="CapteP207904"/>
    <property type="gene ID" value="CapteG207904"/>
</dbReference>
<evidence type="ECO:0000313" key="3">
    <source>
        <dbReference type="Proteomes" id="UP000014760"/>
    </source>
</evidence>
<keyword evidence="3" id="KW-1185">Reference proteome</keyword>
<reference evidence="3" key="1">
    <citation type="submission" date="2012-12" db="EMBL/GenBank/DDBJ databases">
        <authorList>
            <person name="Hellsten U."/>
            <person name="Grimwood J."/>
            <person name="Chapman J.A."/>
            <person name="Shapiro H."/>
            <person name="Aerts A."/>
            <person name="Otillar R.P."/>
            <person name="Terry A.Y."/>
            <person name="Boore J.L."/>
            <person name="Simakov O."/>
            <person name="Marletaz F."/>
            <person name="Cho S.-J."/>
            <person name="Edsinger-Gonzales E."/>
            <person name="Havlak P."/>
            <person name="Kuo D.-H."/>
            <person name="Larsson T."/>
            <person name="Lv J."/>
            <person name="Arendt D."/>
            <person name="Savage R."/>
            <person name="Osoegawa K."/>
            <person name="de Jong P."/>
            <person name="Lindberg D.R."/>
            <person name="Seaver E.C."/>
            <person name="Weisblat D.A."/>
            <person name="Putnam N.H."/>
            <person name="Grigoriev I.V."/>
            <person name="Rokhsar D.S."/>
        </authorList>
    </citation>
    <scope>NUCLEOTIDE SEQUENCE</scope>
    <source>
        <strain evidence="3">I ESC-2004</strain>
    </source>
</reference>
<dbReference type="EMBL" id="AMQN01004010">
    <property type="status" value="NOT_ANNOTATED_CDS"/>
    <property type="molecule type" value="Genomic_DNA"/>
</dbReference>
<organism evidence="1">
    <name type="scientific">Capitella teleta</name>
    <name type="common">Polychaete worm</name>
    <dbReference type="NCBI Taxonomy" id="283909"/>
    <lineage>
        <taxon>Eukaryota</taxon>
        <taxon>Metazoa</taxon>
        <taxon>Spiralia</taxon>
        <taxon>Lophotrochozoa</taxon>
        <taxon>Annelida</taxon>
        <taxon>Polychaeta</taxon>
        <taxon>Sedentaria</taxon>
        <taxon>Scolecida</taxon>
        <taxon>Capitellidae</taxon>
        <taxon>Capitella</taxon>
    </lineage>
</organism>
<proteinExistence type="predicted"/>
<protein>
    <submittedName>
        <fullName evidence="1 2">Uncharacterized protein</fullName>
    </submittedName>
</protein>
<name>R7VG96_CAPTE</name>
<sequence length="227" mass="26625">MEQQLAVKENVLKNDDDENNTHSALADFYQQHCKDDAYITQDLPEHLHRAAMKQRLVDFYRKDKRSIPCPVFTRQLHLHILFYPQDVLVMDIRDIYSVHGNISAQRLSKLEELQRSVRCEQFTAHLASSQSYPICVCVFCEHKQRAFSPLPLLARATCPICASFVPDFCRKEERLRAKMCHRHWMQQNLLQKCFICKRIIHNNEKKLDLYLCQICGNRGSKCAMLSV</sequence>
<dbReference type="HOGENOM" id="CLU_1220707_0_0_1"/>